<dbReference type="GO" id="GO:0006511">
    <property type="term" value="P:ubiquitin-dependent protein catabolic process"/>
    <property type="evidence" value="ECO:0007669"/>
    <property type="project" value="TreeGrafter"/>
</dbReference>
<dbReference type="EC" id="2.3.2.26" evidence="3"/>
<dbReference type="SUPFAM" id="SSF56204">
    <property type="entry name" value="Hect, E3 ligase catalytic domain"/>
    <property type="match status" value="1"/>
</dbReference>
<evidence type="ECO:0000313" key="9">
    <source>
        <dbReference type="EMBL" id="KAF5950451.1"/>
    </source>
</evidence>
<comment type="caution">
    <text evidence="9">The sequence shown here is derived from an EMBL/GenBank/DDBJ whole genome shotgun (WGS) entry which is preliminary data.</text>
</comment>
<dbReference type="InterPro" id="IPR035983">
    <property type="entry name" value="Hect_E3_ubiquitin_ligase"/>
</dbReference>
<dbReference type="GO" id="GO:0005737">
    <property type="term" value="C:cytoplasm"/>
    <property type="evidence" value="ECO:0007669"/>
    <property type="project" value="TreeGrafter"/>
</dbReference>
<dbReference type="PROSITE" id="PS50237">
    <property type="entry name" value="HECT"/>
    <property type="match status" value="2"/>
</dbReference>
<dbReference type="InterPro" id="IPR000569">
    <property type="entry name" value="HECT_dom"/>
</dbReference>
<dbReference type="GO" id="GO:0061630">
    <property type="term" value="F:ubiquitin protein ligase activity"/>
    <property type="evidence" value="ECO:0007669"/>
    <property type="project" value="UniProtKB-EC"/>
</dbReference>
<gene>
    <name evidence="9" type="ORF">HYC85_012444</name>
</gene>
<keyword evidence="10" id="KW-1185">Reference proteome</keyword>
<reference evidence="10" key="1">
    <citation type="journal article" date="2020" name="Nat. Commun.">
        <title>Genome assembly of wild tea tree DASZ reveals pedigree and selection history of tea varieties.</title>
        <authorList>
            <person name="Zhang W."/>
            <person name="Zhang Y."/>
            <person name="Qiu H."/>
            <person name="Guo Y."/>
            <person name="Wan H."/>
            <person name="Zhang X."/>
            <person name="Scossa F."/>
            <person name="Alseekh S."/>
            <person name="Zhang Q."/>
            <person name="Wang P."/>
            <person name="Xu L."/>
            <person name="Schmidt M.H."/>
            <person name="Jia X."/>
            <person name="Li D."/>
            <person name="Zhu A."/>
            <person name="Guo F."/>
            <person name="Chen W."/>
            <person name="Ni D."/>
            <person name="Usadel B."/>
            <person name="Fernie A.R."/>
            <person name="Wen W."/>
        </authorList>
    </citation>
    <scope>NUCLEOTIDE SEQUENCE [LARGE SCALE GENOMIC DNA]</scope>
    <source>
        <strain evidence="10">cv. G240</strain>
    </source>
</reference>
<keyword evidence="5 6" id="KW-0833">Ubl conjugation pathway</keyword>
<organism evidence="9 10">
    <name type="scientific">Camellia sinensis</name>
    <name type="common">Tea plant</name>
    <name type="synonym">Thea sinensis</name>
    <dbReference type="NCBI Taxonomy" id="4442"/>
    <lineage>
        <taxon>Eukaryota</taxon>
        <taxon>Viridiplantae</taxon>
        <taxon>Streptophyta</taxon>
        <taxon>Embryophyta</taxon>
        <taxon>Tracheophyta</taxon>
        <taxon>Spermatophyta</taxon>
        <taxon>Magnoliopsida</taxon>
        <taxon>eudicotyledons</taxon>
        <taxon>Gunneridae</taxon>
        <taxon>Pentapetalae</taxon>
        <taxon>asterids</taxon>
        <taxon>Ericales</taxon>
        <taxon>Theaceae</taxon>
        <taxon>Camellia</taxon>
    </lineage>
</organism>
<evidence type="ECO:0000256" key="6">
    <source>
        <dbReference type="PROSITE-ProRule" id="PRU00104"/>
    </source>
</evidence>
<accession>A0A7J7HE01</accession>
<name>A0A7J7HE01_CAMSI</name>
<dbReference type="EMBL" id="JACBKZ010000005">
    <property type="protein sequence ID" value="KAF5950451.1"/>
    <property type="molecule type" value="Genomic_DNA"/>
</dbReference>
<keyword evidence="4" id="KW-0808">Transferase</keyword>
<reference evidence="9 10" key="2">
    <citation type="submission" date="2020-07" db="EMBL/GenBank/DDBJ databases">
        <title>Genome assembly of wild tea tree DASZ reveals pedigree and selection history of tea varieties.</title>
        <authorList>
            <person name="Zhang W."/>
        </authorList>
    </citation>
    <scope>NUCLEOTIDE SEQUENCE [LARGE SCALE GENOMIC DNA]</scope>
    <source>
        <strain evidence="10">cv. G240</strain>
        <tissue evidence="9">Leaf</tissue>
    </source>
</reference>
<dbReference type="Gene3D" id="3.30.2160.10">
    <property type="entry name" value="Hect, E3 ligase catalytic domain"/>
    <property type="match status" value="1"/>
</dbReference>
<evidence type="ECO:0000256" key="4">
    <source>
        <dbReference type="ARBA" id="ARBA00022679"/>
    </source>
</evidence>
<evidence type="ECO:0000256" key="1">
    <source>
        <dbReference type="ARBA" id="ARBA00000885"/>
    </source>
</evidence>
<dbReference type="PANTHER" id="PTHR11254">
    <property type="entry name" value="HECT DOMAIN UBIQUITIN-PROTEIN LIGASE"/>
    <property type="match status" value="1"/>
</dbReference>
<evidence type="ECO:0000256" key="5">
    <source>
        <dbReference type="ARBA" id="ARBA00022786"/>
    </source>
</evidence>
<feature type="domain" description="HECT" evidence="8">
    <location>
        <begin position="276"/>
        <end position="367"/>
    </location>
</feature>
<evidence type="ECO:0000256" key="7">
    <source>
        <dbReference type="SAM" id="MobiDB-lite"/>
    </source>
</evidence>
<protein>
    <recommendedName>
        <fullName evidence="3">HECT-type E3 ubiquitin transferase</fullName>
        <ecNumber evidence="3">2.3.2.26</ecNumber>
    </recommendedName>
</protein>
<comment type="caution">
    <text evidence="6">Lacks conserved residue(s) required for the propagation of feature annotation.</text>
</comment>
<dbReference type="GO" id="GO:0000209">
    <property type="term" value="P:protein polyubiquitination"/>
    <property type="evidence" value="ECO:0007669"/>
    <property type="project" value="TreeGrafter"/>
</dbReference>
<comment type="pathway">
    <text evidence="2">Protein modification; protein ubiquitination.</text>
</comment>
<feature type="region of interest" description="Disordered" evidence="7">
    <location>
        <begin position="194"/>
        <end position="219"/>
    </location>
</feature>
<feature type="domain" description="HECT" evidence="8">
    <location>
        <begin position="368"/>
        <end position="394"/>
    </location>
</feature>
<dbReference type="SMART" id="SM00119">
    <property type="entry name" value="HECTc"/>
    <property type="match status" value="1"/>
</dbReference>
<dbReference type="AlphaFoldDB" id="A0A7J7HE01"/>
<dbReference type="Gene3D" id="3.30.2410.10">
    <property type="entry name" value="Hect, E3 ligase catalytic domain"/>
    <property type="match status" value="2"/>
</dbReference>
<proteinExistence type="predicted"/>
<evidence type="ECO:0000256" key="2">
    <source>
        <dbReference type="ARBA" id="ARBA00004906"/>
    </source>
</evidence>
<dbReference type="InterPro" id="IPR050409">
    <property type="entry name" value="E3_ubiq-protein_ligase"/>
</dbReference>
<dbReference type="Pfam" id="PF00632">
    <property type="entry name" value="HECT"/>
    <property type="match status" value="2"/>
</dbReference>
<dbReference type="Proteomes" id="UP000593564">
    <property type="component" value="Unassembled WGS sequence"/>
</dbReference>
<dbReference type="PANTHER" id="PTHR11254:SF398">
    <property type="entry name" value="HECT-TYPE E3 UBIQUITIN TRANSFERASE"/>
    <property type="match status" value="1"/>
</dbReference>
<sequence>MQPLYKGQLQRLLLNLCAHNETRTALVKILIDMLMLDIRRPVNHLSASEPSYRLYSRPQSFDGLPPLARNHPYVAKILLQFKLPQPLLQESENFDKARGKALMIVEEDVMEGKNHLEGYFSIVMLLSLLSQPLYLRSIAHLEQLLSLLDVIVDNAESKSSLSNESGIPAAEQTSGPHISTSVADINTVSSAISSGSDITASKPNDDSKPSASSTNAECDTQNVLDNLPQAELRLLCSLLAREGLSDNAYTMAAEVLKKLHILVVKVTYHDIEAIDPDYFKNLKWMLEVTDYELIPGGRNIRVTEENKHEYVDLVAEHLDDMRVNTEYSGYSAASPVIQWFWEVVQSFSKEDKARLLQFVTGTSKLDLPEYPSKQHLEERLLLAIHEANEGFGFG</sequence>
<feature type="compositionally biased region" description="Polar residues" evidence="7">
    <location>
        <begin position="209"/>
        <end position="219"/>
    </location>
</feature>
<comment type="catalytic activity">
    <reaction evidence="1">
        <text>S-ubiquitinyl-[E2 ubiquitin-conjugating enzyme]-L-cysteine + [acceptor protein]-L-lysine = [E2 ubiquitin-conjugating enzyme]-L-cysteine + N(6)-ubiquitinyl-[acceptor protein]-L-lysine.</text>
        <dbReference type="EC" id="2.3.2.26"/>
    </reaction>
</comment>
<evidence type="ECO:0000313" key="10">
    <source>
        <dbReference type="Proteomes" id="UP000593564"/>
    </source>
</evidence>
<evidence type="ECO:0000259" key="8">
    <source>
        <dbReference type="PROSITE" id="PS50237"/>
    </source>
</evidence>
<evidence type="ECO:0000256" key="3">
    <source>
        <dbReference type="ARBA" id="ARBA00012485"/>
    </source>
</evidence>